<feature type="chain" id="PRO_5018971070" description="Defensin-like protein" evidence="1">
    <location>
        <begin position="29"/>
        <end position="78"/>
    </location>
</feature>
<organism evidence="2 3">
    <name type="scientific">Glycine soja</name>
    <name type="common">Wild soybean</name>
    <dbReference type="NCBI Taxonomy" id="3848"/>
    <lineage>
        <taxon>Eukaryota</taxon>
        <taxon>Viridiplantae</taxon>
        <taxon>Streptophyta</taxon>
        <taxon>Embryophyta</taxon>
        <taxon>Tracheophyta</taxon>
        <taxon>Spermatophyta</taxon>
        <taxon>Magnoliopsida</taxon>
        <taxon>eudicotyledons</taxon>
        <taxon>Gunneridae</taxon>
        <taxon>Pentapetalae</taxon>
        <taxon>rosids</taxon>
        <taxon>fabids</taxon>
        <taxon>Fabales</taxon>
        <taxon>Fabaceae</taxon>
        <taxon>Papilionoideae</taxon>
        <taxon>50 kb inversion clade</taxon>
        <taxon>NPAAA clade</taxon>
        <taxon>indigoferoid/millettioid clade</taxon>
        <taxon>Phaseoleae</taxon>
        <taxon>Glycine</taxon>
        <taxon>Glycine subgen. Soja</taxon>
    </lineage>
</organism>
<proteinExistence type="predicted"/>
<gene>
    <name evidence="2" type="ORF">D0Y65_022648</name>
</gene>
<reference evidence="2 3" key="1">
    <citation type="submission" date="2018-09" db="EMBL/GenBank/DDBJ databases">
        <title>A high-quality reference genome of wild soybean provides a powerful tool to mine soybean genomes.</title>
        <authorList>
            <person name="Xie M."/>
            <person name="Chung C.Y.L."/>
            <person name="Li M.-W."/>
            <person name="Wong F.-L."/>
            <person name="Chan T.-F."/>
            <person name="Lam H.-M."/>
        </authorList>
    </citation>
    <scope>NUCLEOTIDE SEQUENCE [LARGE SCALE GENOMIC DNA]</scope>
    <source>
        <strain evidence="3">cv. W05</strain>
        <tissue evidence="2">Hypocotyl of etiolated seedlings</tissue>
    </source>
</reference>
<comment type="caution">
    <text evidence="2">The sequence shown here is derived from an EMBL/GenBank/DDBJ whole genome shotgun (WGS) entry which is preliminary data.</text>
</comment>
<evidence type="ECO:0000313" key="2">
    <source>
        <dbReference type="EMBL" id="RZC00404.1"/>
    </source>
</evidence>
<accession>A0A445JPJ6</accession>
<keyword evidence="3" id="KW-1185">Reference proteome</keyword>
<dbReference type="Proteomes" id="UP000289340">
    <property type="component" value="Chromosome 8"/>
</dbReference>
<evidence type="ECO:0000256" key="1">
    <source>
        <dbReference type="SAM" id="SignalP"/>
    </source>
</evidence>
<evidence type="ECO:0000313" key="3">
    <source>
        <dbReference type="Proteomes" id="UP000289340"/>
    </source>
</evidence>
<keyword evidence="1" id="KW-0732">Signal</keyword>
<feature type="signal peptide" evidence="1">
    <location>
        <begin position="1"/>
        <end position="28"/>
    </location>
</feature>
<dbReference type="EMBL" id="QZWG01000008">
    <property type="protein sequence ID" value="RZC00404.1"/>
    <property type="molecule type" value="Genomic_DNA"/>
</dbReference>
<name>A0A445JPJ6_GLYSO</name>
<protein>
    <recommendedName>
        <fullName evidence="4">Defensin-like protein</fullName>
    </recommendedName>
</protein>
<sequence>MAFGVNHPFLLGILFVATFVLTPGPATGFIDPGLNCIGQCPIPCDQKCTHDCNDGCTGRGFKSGFCITQASLSLCCCK</sequence>
<evidence type="ECO:0008006" key="4">
    <source>
        <dbReference type="Google" id="ProtNLM"/>
    </source>
</evidence>
<dbReference type="AlphaFoldDB" id="A0A445JPJ6"/>